<protein>
    <submittedName>
        <fullName evidence="1">Uncharacterized protein</fullName>
    </submittedName>
</protein>
<name>A0ABR8BFH3_9NOSO</name>
<accession>A0ABR8BFH3</accession>
<keyword evidence="2" id="KW-1185">Reference proteome</keyword>
<organism evidence="1 2">
    <name type="scientific">Nostoc parmelioides FACHB-3921</name>
    <dbReference type="NCBI Taxonomy" id="2692909"/>
    <lineage>
        <taxon>Bacteria</taxon>
        <taxon>Bacillati</taxon>
        <taxon>Cyanobacteriota</taxon>
        <taxon>Cyanophyceae</taxon>
        <taxon>Nostocales</taxon>
        <taxon>Nostocaceae</taxon>
        <taxon>Nostoc</taxon>
    </lineage>
</organism>
<evidence type="ECO:0000313" key="1">
    <source>
        <dbReference type="EMBL" id="MBD2252618.1"/>
    </source>
</evidence>
<dbReference type="Proteomes" id="UP000621307">
    <property type="component" value="Unassembled WGS sequence"/>
</dbReference>
<dbReference type="RefSeq" id="WP_190568193.1">
    <property type="nucleotide sequence ID" value="NZ_JACJQL010000020.1"/>
</dbReference>
<reference evidence="1 2" key="1">
    <citation type="journal article" date="2020" name="ISME J.">
        <title>Comparative genomics reveals insights into cyanobacterial evolution and habitat adaptation.</title>
        <authorList>
            <person name="Chen M.Y."/>
            <person name="Teng W.K."/>
            <person name="Zhao L."/>
            <person name="Hu C.X."/>
            <person name="Zhou Y.K."/>
            <person name="Han B.P."/>
            <person name="Song L.R."/>
            <person name="Shu W.S."/>
        </authorList>
    </citation>
    <scope>NUCLEOTIDE SEQUENCE [LARGE SCALE GENOMIC DNA]</scope>
    <source>
        <strain evidence="1 2">FACHB-3921</strain>
    </source>
</reference>
<evidence type="ECO:0000313" key="2">
    <source>
        <dbReference type="Proteomes" id="UP000621307"/>
    </source>
</evidence>
<gene>
    <name evidence="1" type="ORF">H6G14_15090</name>
</gene>
<sequence length="51" mass="5331">MVDKQSVVACLVVHQPKIAGLGQAGEAEGAGEKEIFLLLLTLQSSLGRPLD</sequence>
<dbReference type="EMBL" id="JACJQL010000020">
    <property type="protein sequence ID" value="MBD2252618.1"/>
    <property type="molecule type" value="Genomic_DNA"/>
</dbReference>
<comment type="caution">
    <text evidence="1">The sequence shown here is derived from an EMBL/GenBank/DDBJ whole genome shotgun (WGS) entry which is preliminary data.</text>
</comment>
<proteinExistence type="predicted"/>